<comment type="caution">
    <text evidence="3">The sequence shown here is derived from an EMBL/GenBank/DDBJ whole genome shotgun (WGS) entry which is preliminary data.</text>
</comment>
<dbReference type="Gene3D" id="1.10.3410.10">
    <property type="entry name" value="putative deoxyguanosinetriphosphate triphosphohydrolase like domain"/>
    <property type="match status" value="1"/>
</dbReference>
<keyword evidence="1" id="KW-0378">Hydrolase</keyword>
<reference evidence="3 4" key="1">
    <citation type="submission" date="2019-07" db="EMBL/GenBank/DDBJ databases">
        <title>Whole genome shotgun sequence of Segetibacter aerophilus NBRC 106135.</title>
        <authorList>
            <person name="Hosoyama A."/>
            <person name="Uohara A."/>
            <person name="Ohji S."/>
            <person name="Ichikawa N."/>
        </authorList>
    </citation>
    <scope>NUCLEOTIDE SEQUENCE [LARGE SCALE GENOMIC DNA]</scope>
    <source>
        <strain evidence="3 4">NBRC 106135</strain>
    </source>
</reference>
<dbReference type="NCBIfam" id="TIGR01353">
    <property type="entry name" value="dGTP_triPase"/>
    <property type="match status" value="1"/>
</dbReference>
<dbReference type="GO" id="GO:0008832">
    <property type="term" value="F:dGTPase activity"/>
    <property type="evidence" value="ECO:0007669"/>
    <property type="project" value="TreeGrafter"/>
</dbReference>
<dbReference type="Gene3D" id="1.10.3210.10">
    <property type="entry name" value="Hypothetical protein af1432"/>
    <property type="match status" value="1"/>
</dbReference>
<dbReference type="InterPro" id="IPR050135">
    <property type="entry name" value="dGTPase-like"/>
</dbReference>
<dbReference type="PANTHER" id="PTHR11373:SF32">
    <property type="entry name" value="DEOXYGUANOSINETRIPHOSPHATE TRIPHOSPHOHYDROLASE"/>
    <property type="match status" value="1"/>
</dbReference>
<dbReference type="RefSeq" id="WP_147201958.1">
    <property type="nucleotide sequence ID" value="NZ_BJYT01000001.1"/>
</dbReference>
<feature type="domain" description="HD/PDEase" evidence="2">
    <location>
        <begin position="55"/>
        <end position="266"/>
    </location>
</feature>
<evidence type="ECO:0000313" key="3">
    <source>
        <dbReference type="EMBL" id="GEO08018.1"/>
    </source>
</evidence>
<dbReference type="AlphaFoldDB" id="A0A512B7T3"/>
<evidence type="ECO:0000259" key="2">
    <source>
        <dbReference type="SMART" id="SM00471"/>
    </source>
</evidence>
<accession>A0A512B7T3</accession>
<protein>
    <submittedName>
        <fullName evidence="3">Dehydrogenase</fullName>
    </submittedName>
</protein>
<dbReference type="Proteomes" id="UP000321513">
    <property type="component" value="Unassembled WGS sequence"/>
</dbReference>
<name>A0A512B7T3_9BACT</name>
<dbReference type="OrthoDB" id="9803619at2"/>
<evidence type="ECO:0000256" key="1">
    <source>
        <dbReference type="ARBA" id="ARBA00022801"/>
    </source>
</evidence>
<dbReference type="PANTHER" id="PTHR11373">
    <property type="entry name" value="DEOXYNUCLEOSIDE TRIPHOSPHATE TRIPHOSPHOHYDROLASE"/>
    <property type="match status" value="1"/>
</dbReference>
<dbReference type="SMART" id="SM00471">
    <property type="entry name" value="HDc"/>
    <property type="match status" value="1"/>
</dbReference>
<dbReference type="InterPro" id="IPR027432">
    <property type="entry name" value="dGTP_triphosphohydrolase_C"/>
</dbReference>
<dbReference type="GO" id="GO:0006203">
    <property type="term" value="P:dGTP catabolic process"/>
    <property type="evidence" value="ECO:0007669"/>
    <property type="project" value="TreeGrafter"/>
</dbReference>
<gene>
    <name evidence="3" type="ORF">SAE01_05140</name>
</gene>
<keyword evidence="4" id="KW-1185">Reference proteome</keyword>
<dbReference type="InterPro" id="IPR006674">
    <property type="entry name" value="HD_domain"/>
</dbReference>
<dbReference type="SUPFAM" id="SSF109604">
    <property type="entry name" value="HD-domain/PDEase-like"/>
    <property type="match status" value="1"/>
</dbReference>
<dbReference type="InterPro" id="IPR023293">
    <property type="entry name" value="dGTP_triP_hydro_central_sf"/>
</dbReference>
<sequence>MNWETIFTTQRIGQQKESAGPRSGFQKDFDRIIFSSAFRRLQNKTQVFPLPGSTFVHNRLTHSLEVASVGRSLGSMVGERLSKEIADRSSDSYEFYRYELANVIAAGCLAHDIGNPAFGHSGEKAISAYFIDNANLLIDEKPLEKFFSKREWADISNFEGNANAIRILTHVFKGRLTAGLGLTYTTIASILKYPCEATGINKQFKHRKKFGFFLSEADAIHSIAEKLGMHREEGETVMYKRHPFVYLVEAADDICYSIIDMEDANRLGILSHDLVSHSFFNVINCLNDEQDFKKRTEEIYNKIGDVNEKISFLRARAINLLTTKAAEVFWENRQQILDGTFNDTLLDNIENRYGALKEVMRISNEKIYNHDTVLEIEIAGYNVMSELLSLFVPALLKKKPNHKDEKVLKLFPVQFREFEETNSPYEKVLNAFDLISGMTDLYATEMYRKLKGVDIPQHR</sequence>
<dbReference type="Gene3D" id="1.10.3550.10">
    <property type="entry name" value="eoxyguanosinetriphosphate triphosphohydrolase domain-like"/>
    <property type="match status" value="1"/>
</dbReference>
<dbReference type="InterPro" id="IPR006261">
    <property type="entry name" value="dGTPase"/>
</dbReference>
<dbReference type="Pfam" id="PF01966">
    <property type="entry name" value="HD"/>
    <property type="match status" value="1"/>
</dbReference>
<proteinExistence type="predicted"/>
<dbReference type="InterPro" id="IPR003607">
    <property type="entry name" value="HD/PDEase_dom"/>
</dbReference>
<organism evidence="3 4">
    <name type="scientific">Segetibacter aerophilus</name>
    <dbReference type="NCBI Taxonomy" id="670293"/>
    <lineage>
        <taxon>Bacteria</taxon>
        <taxon>Pseudomonadati</taxon>
        <taxon>Bacteroidota</taxon>
        <taxon>Chitinophagia</taxon>
        <taxon>Chitinophagales</taxon>
        <taxon>Chitinophagaceae</taxon>
        <taxon>Segetibacter</taxon>
    </lineage>
</organism>
<dbReference type="EMBL" id="BJYT01000001">
    <property type="protein sequence ID" value="GEO08018.1"/>
    <property type="molecule type" value="Genomic_DNA"/>
</dbReference>
<evidence type="ECO:0000313" key="4">
    <source>
        <dbReference type="Proteomes" id="UP000321513"/>
    </source>
</evidence>